<dbReference type="SUPFAM" id="SSF51197">
    <property type="entry name" value="Clavaminate synthase-like"/>
    <property type="match status" value="1"/>
</dbReference>
<keyword evidence="2" id="KW-0479">Metal-binding</keyword>
<dbReference type="Pfam" id="PF14226">
    <property type="entry name" value="DIOX_N"/>
    <property type="match status" value="1"/>
</dbReference>
<dbReference type="Gene3D" id="2.60.120.330">
    <property type="entry name" value="B-lactam Antibiotic, Isopenicillin N Synthase, Chain"/>
    <property type="match status" value="1"/>
</dbReference>
<dbReference type="GO" id="GO:0046872">
    <property type="term" value="F:metal ion binding"/>
    <property type="evidence" value="ECO:0007669"/>
    <property type="project" value="UniProtKB-KW"/>
</dbReference>
<reference evidence="5" key="1">
    <citation type="journal article" date="2015" name="Genome Announc.">
        <title>Draft genome sequence of Talaromyces cellulolyticus strain Y-94, a source of lignocellulosic biomass-degrading enzymes.</title>
        <authorList>
            <person name="Fujii T."/>
            <person name="Koike H."/>
            <person name="Sawayama S."/>
            <person name="Yano S."/>
            <person name="Inoue H."/>
        </authorList>
    </citation>
    <scope>NUCLEOTIDE SEQUENCE [LARGE SCALE GENOMIC DNA]</scope>
    <source>
        <strain evidence="5">Y-94</strain>
    </source>
</reference>
<evidence type="ECO:0000256" key="2">
    <source>
        <dbReference type="RuleBase" id="RU003682"/>
    </source>
</evidence>
<dbReference type="EMBL" id="DF933813">
    <property type="protein sequence ID" value="GAM35869.1"/>
    <property type="molecule type" value="Genomic_DNA"/>
</dbReference>
<dbReference type="PRINTS" id="PR00682">
    <property type="entry name" value="IPNSYNTHASE"/>
</dbReference>
<dbReference type="InterPro" id="IPR050231">
    <property type="entry name" value="Iron_ascorbate_oxido_reductase"/>
</dbReference>
<evidence type="ECO:0000259" key="3">
    <source>
        <dbReference type="PROSITE" id="PS51471"/>
    </source>
</evidence>
<proteinExistence type="inferred from homology"/>
<name>A0A6V8H3G5_TALPI</name>
<dbReference type="InterPro" id="IPR027443">
    <property type="entry name" value="IPNS-like_sf"/>
</dbReference>
<dbReference type="InterPro" id="IPR005123">
    <property type="entry name" value="Oxoglu/Fe-dep_dioxygenase_dom"/>
</dbReference>
<dbReference type="InterPro" id="IPR044861">
    <property type="entry name" value="IPNS-like_FE2OG_OXY"/>
</dbReference>
<keyword evidence="5" id="KW-1185">Reference proteome</keyword>
<dbReference type="Pfam" id="PF03171">
    <property type="entry name" value="2OG-FeII_Oxy"/>
    <property type="match status" value="1"/>
</dbReference>
<evidence type="ECO:0000313" key="4">
    <source>
        <dbReference type="EMBL" id="GAM35869.1"/>
    </source>
</evidence>
<dbReference type="PANTHER" id="PTHR47990">
    <property type="entry name" value="2-OXOGLUTARATE (2OG) AND FE(II)-DEPENDENT OXYGENASE SUPERFAMILY PROTEIN-RELATED"/>
    <property type="match status" value="1"/>
</dbReference>
<dbReference type="InterPro" id="IPR026992">
    <property type="entry name" value="DIOX_N"/>
</dbReference>
<dbReference type="Proteomes" id="UP000053095">
    <property type="component" value="Unassembled WGS sequence"/>
</dbReference>
<dbReference type="PROSITE" id="PS51471">
    <property type="entry name" value="FE2OG_OXY"/>
    <property type="match status" value="1"/>
</dbReference>
<keyword evidence="2" id="KW-0560">Oxidoreductase</keyword>
<dbReference type="GO" id="GO:0016491">
    <property type="term" value="F:oxidoreductase activity"/>
    <property type="evidence" value="ECO:0007669"/>
    <property type="project" value="UniProtKB-KW"/>
</dbReference>
<comment type="similarity">
    <text evidence="1 2">Belongs to the iron/ascorbate-dependent oxidoreductase family.</text>
</comment>
<organism evidence="4 5">
    <name type="scientific">Talaromyces pinophilus</name>
    <name type="common">Penicillium pinophilum</name>
    <dbReference type="NCBI Taxonomy" id="128442"/>
    <lineage>
        <taxon>Eukaryota</taxon>
        <taxon>Fungi</taxon>
        <taxon>Dikarya</taxon>
        <taxon>Ascomycota</taxon>
        <taxon>Pezizomycotina</taxon>
        <taxon>Eurotiomycetes</taxon>
        <taxon>Eurotiomycetidae</taxon>
        <taxon>Eurotiales</taxon>
        <taxon>Trichocomaceae</taxon>
        <taxon>Talaromyces</taxon>
        <taxon>Talaromyces sect. Talaromyces</taxon>
    </lineage>
</organism>
<gene>
    <name evidence="4" type="ORF">TCE0_017r04531</name>
</gene>
<protein>
    <submittedName>
        <fullName evidence="4">2OG-Fe(II) oxygenase family oxidoreductase</fullName>
    </submittedName>
</protein>
<evidence type="ECO:0000313" key="5">
    <source>
        <dbReference type="Proteomes" id="UP000053095"/>
    </source>
</evidence>
<dbReference type="GO" id="GO:0044283">
    <property type="term" value="P:small molecule biosynthetic process"/>
    <property type="evidence" value="ECO:0007669"/>
    <property type="project" value="UniProtKB-ARBA"/>
</dbReference>
<evidence type="ECO:0000256" key="1">
    <source>
        <dbReference type="ARBA" id="ARBA00008056"/>
    </source>
</evidence>
<keyword evidence="2" id="KW-0408">Iron</keyword>
<comment type="caution">
    <text evidence="4">The sequence shown here is derived from an EMBL/GenBank/DDBJ whole genome shotgun (WGS) entry which is preliminary data.</text>
</comment>
<accession>A0A6V8H3G5</accession>
<feature type="domain" description="Fe2OG dioxygenase" evidence="3">
    <location>
        <begin position="211"/>
        <end position="318"/>
    </location>
</feature>
<sequence length="355" mass="39288">MRLNILRNSIFRPRTPTPLPVKPLARRAMHTTSSTGIPTIDIGPYLAAPDSPESRAIISKVTKACENTGFFQIINHGVTPSIQQAAFAAARRFFALPFDQKAPLDAKKNVGMRGYDVLASQNYDAGLLPDLKEGYYTGIDVPLTDPAVIARRFFMGPNVWPSENLLARHEFREPAEAYYQAMLKLSRTVMQIIARTLPYGENVFDKFVENPAAPLRFLHYPPGRAPASAGGGVKPQFGSSPHTDFGAITLLLQDEHEGLQVEDSNGRWLDVPPRPDAYVVNVGDMLSMWTGYRYKSSVHRVINEGGTDRYSIVFFLDGNLDVPLSPLDGSQPKGGKAITVEDHMVKRITESYAKK</sequence>
<dbReference type="AlphaFoldDB" id="A0A6V8H3G5"/>